<feature type="compositionally biased region" description="Basic and acidic residues" evidence="1">
    <location>
        <begin position="121"/>
        <end position="148"/>
    </location>
</feature>
<reference evidence="3 4" key="1">
    <citation type="submission" date="2019-02" db="EMBL/GenBank/DDBJ databases">
        <title>Deep-cultivation of Planctomycetes and their phenomic and genomic characterization uncovers novel biology.</title>
        <authorList>
            <person name="Wiegand S."/>
            <person name="Jogler M."/>
            <person name="Boedeker C."/>
            <person name="Pinto D."/>
            <person name="Vollmers J."/>
            <person name="Rivas-Marin E."/>
            <person name="Kohn T."/>
            <person name="Peeters S.H."/>
            <person name="Heuer A."/>
            <person name="Rast P."/>
            <person name="Oberbeckmann S."/>
            <person name="Bunk B."/>
            <person name="Jeske O."/>
            <person name="Meyerdierks A."/>
            <person name="Storesund J.E."/>
            <person name="Kallscheuer N."/>
            <person name="Luecker S."/>
            <person name="Lage O.M."/>
            <person name="Pohl T."/>
            <person name="Merkel B.J."/>
            <person name="Hornburger P."/>
            <person name="Mueller R.-W."/>
            <person name="Bruemmer F."/>
            <person name="Labrenz M."/>
            <person name="Spormann A.M."/>
            <person name="Op den Camp H."/>
            <person name="Overmann J."/>
            <person name="Amann R."/>
            <person name="Jetten M.S.M."/>
            <person name="Mascher T."/>
            <person name="Medema M.H."/>
            <person name="Devos D.P."/>
            <person name="Kaster A.-K."/>
            <person name="Ovreas L."/>
            <person name="Rohde M."/>
            <person name="Galperin M.Y."/>
            <person name="Jogler C."/>
        </authorList>
    </citation>
    <scope>NUCLEOTIDE SEQUENCE [LARGE SCALE GENOMIC DNA]</scope>
    <source>
        <strain evidence="3 4">HG66A1</strain>
    </source>
</reference>
<keyword evidence="2" id="KW-0732">Signal</keyword>
<dbReference type="AlphaFoldDB" id="A0A517PYM9"/>
<proteinExistence type="predicted"/>
<gene>
    <name evidence="3" type="ORF">HG66A1_63220</name>
</gene>
<name>A0A517PYM9_9PLAN</name>
<dbReference type="Proteomes" id="UP000320421">
    <property type="component" value="Chromosome"/>
</dbReference>
<protein>
    <submittedName>
        <fullName evidence="3">Uncharacterized protein</fullName>
    </submittedName>
</protein>
<feature type="signal peptide" evidence="2">
    <location>
        <begin position="1"/>
        <end position="23"/>
    </location>
</feature>
<feature type="compositionally biased region" description="Low complexity" evidence="1">
    <location>
        <begin position="111"/>
        <end position="120"/>
    </location>
</feature>
<dbReference type="EMBL" id="CP036266">
    <property type="protein sequence ID" value="QDT24489.1"/>
    <property type="molecule type" value="Genomic_DNA"/>
</dbReference>
<organism evidence="3 4">
    <name type="scientific">Gimesia chilikensis</name>
    <dbReference type="NCBI Taxonomy" id="2605989"/>
    <lineage>
        <taxon>Bacteria</taxon>
        <taxon>Pseudomonadati</taxon>
        <taxon>Planctomycetota</taxon>
        <taxon>Planctomycetia</taxon>
        <taxon>Planctomycetales</taxon>
        <taxon>Planctomycetaceae</taxon>
        <taxon>Gimesia</taxon>
    </lineage>
</organism>
<feature type="chain" id="PRO_5021892116" evidence="2">
    <location>
        <begin position="24"/>
        <end position="148"/>
    </location>
</feature>
<evidence type="ECO:0000256" key="2">
    <source>
        <dbReference type="SAM" id="SignalP"/>
    </source>
</evidence>
<sequence precursor="true">MKKFAIAFAALAALTFVSNVTFAAEPFCGTSSYYNSKYNNNTRYDYTASRYDDWKYNSSNYNNNSRDYLNRYRTTAPYYSSLTDRLNSLYSNPWSNKPLFTDYTSYRNRTNYNTYPYNSNRYDRDRYDNSHDHSDHHRQSNRDWRNYR</sequence>
<evidence type="ECO:0000313" key="4">
    <source>
        <dbReference type="Proteomes" id="UP000320421"/>
    </source>
</evidence>
<feature type="region of interest" description="Disordered" evidence="1">
    <location>
        <begin position="111"/>
        <end position="148"/>
    </location>
</feature>
<keyword evidence="4" id="KW-1185">Reference proteome</keyword>
<evidence type="ECO:0000256" key="1">
    <source>
        <dbReference type="SAM" id="MobiDB-lite"/>
    </source>
</evidence>
<evidence type="ECO:0000313" key="3">
    <source>
        <dbReference type="EMBL" id="QDT24489.1"/>
    </source>
</evidence>
<accession>A0A517PYM9</accession>